<organism evidence="2 3">
    <name type="scientific">Gymnopus androsaceus JB14</name>
    <dbReference type="NCBI Taxonomy" id="1447944"/>
    <lineage>
        <taxon>Eukaryota</taxon>
        <taxon>Fungi</taxon>
        <taxon>Dikarya</taxon>
        <taxon>Basidiomycota</taxon>
        <taxon>Agaricomycotina</taxon>
        <taxon>Agaricomycetes</taxon>
        <taxon>Agaricomycetidae</taxon>
        <taxon>Agaricales</taxon>
        <taxon>Marasmiineae</taxon>
        <taxon>Omphalotaceae</taxon>
        <taxon>Gymnopus</taxon>
    </lineage>
</organism>
<proteinExistence type="predicted"/>
<evidence type="ECO:0008006" key="4">
    <source>
        <dbReference type="Google" id="ProtNLM"/>
    </source>
</evidence>
<feature type="chain" id="PRO_5025447927" description="Cyanovirin-N domain-containing protein" evidence="1">
    <location>
        <begin position="16"/>
        <end position="219"/>
    </location>
</feature>
<gene>
    <name evidence="2" type="ORF">BT96DRAFT_864080</name>
</gene>
<evidence type="ECO:0000313" key="2">
    <source>
        <dbReference type="EMBL" id="KAE9392624.1"/>
    </source>
</evidence>
<name>A0A6A4H5J9_9AGAR</name>
<keyword evidence="1" id="KW-0732">Signal</keyword>
<accession>A0A6A4H5J9</accession>
<feature type="signal peptide" evidence="1">
    <location>
        <begin position="1"/>
        <end position="15"/>
    </location>
</feature>
<dbReference type="Proteomes" id="UP000799118">
    <property type="component" value="Unassembled WGS sequence"/>
</dbReference>
<dbReference type="AlphaFoldDB" id="A0A6A4H5J9"/>
<sequence>MFFVLLLAPVIGVHLYSDWKNADGPAVRERERRRAQWDAEDRKREIKRAQWDAEDRARLEDEEHRNRTALYWEGPSPDNTCLRYGARMYSARLMNIPVRVDGKKWCQETEIIIHGDLIAKPDFCNDKSGEIFGHWLRLNEPTCTTIWEEFTDKGCVAPGSGKRRIDAKLGLLQYIDGSWREMCSTTPADFWGHHLAGPDSCVNTGAGVWGIWVVEDEEC</sequence>
<evidence type="ECO:0000256" key="1">
    <source>
        <dbReference type="SAM" id="SignalP"/>
    </source>
</evidence>
<reference evidence="2" key="1">
    <citation type="journal article" date="2019" name="Environ. Microbiol.">
        <title>Fungal ecological strategies reflected in gene transcription - a case study of two litter decomposers.</title>
        <authorList>
            <person name="Barbi F."/>
            <person name="Kohler A."/>
            <person name="Barry K."/>
            <person name="Baskaran P."/>
            <person name="Daum C."/>
            <person name="Fauchery L."/>
            <person name="Ihrmark K."/>
            <person name="Kuo A."/>
            <person name="LaButti K."/>
            <person name="Lipzen A."/>
            <person name="Morin E."/>
            <person name="Grigoriev I.V."/>
            <person name="Henrissat B."/>
            <person name="Lindahl B."/>
            <person name="Martin F."/>
        </authorList>
    </citation>
    <scope>NUCLEOTIDE SEQUENCE</scope>
    <source>
        <strain evidence="2">JB14</strain>
    </source>
</reference>
<evidence type="ECO:0000313" key="3">
    <source>
        <dbReference type="Proteomes" id="UP000799118"/>
    </source>
</evidence>
<dbReference type="OrthoDB" id="3153758at2759"/>
<dbReference type="EMBL" id="ML769591">
    <property type="protein sequence ID" value="KAE9392624.1"/>
    <property type="molecule type" value="Genomic_DNA"/>
</dbReference>
<protein>
    <recommendedName>
        <fullName evidence="4">Cyanovirin-N domain-containing protein</fullName>
    </recommendedName>
</protein>
<keyword evidence="3" id="KW-1185">Reference proteome</keyword>